<dbReference type="PANTHER" id="PTHR35011:SF10">
    <property type="entry name" value="TRAP TRANSPORTER SMALL PERMEASE PROTEIN"/>
    <property type="match status" value="1"/>
</dbReference>
<evidence type="ECO:0000313" key="12">
    <source>
        <dbReference type="Proteomes" id="UP001218412"/>
    </source>
</evidence>
<accession>A0ABY7SUV1</accession>
<dbReference type="Proteomes" id="UP001218412">
    <property type="component" value="Chromosome"/>
</dbReference>
<gene>
    <name evidence="11" type="ORF">JHW45_17580</name>
</gene>
<dbReference type="RefSeq" id="WP_272858897.1">
    <property type="nucleotide sequence ID" value="NZ_CP067134.1"/>
</dbReference>
<comment type="subunit">
    <text evidence="9">The complex comprises the extracytoplasmic solute receptor protein and the two transmembrane proteins.</text>
</comment>
<evidence type="ECO:0000256" key="9">
    <source>
        <dbReference type="RuleBase" id="RU369079"/>
    </source>
</evidence>
<feature type="transmembrane region" description="Helical" evidence="9">
    <location>
        <begin position="129"/>
        <end position="148"/>
    </location>
</feature>
<feature type="transmembrane region" description="Helical" evidence="9">
    <location>
        <begin position="83"/>
        <end position="103"/>
    </location>
</feature>
<evidence type="ECO:0000256" key="2">
    <source>
        <dbReference type="ARBA" id="ARBA00022448"/>
    </source>
</evidence>
<dbReference type="Pfam" id="PF04290">
    <property type="entry name" value="DctQ"/>
    <property type="match status" value="1"/>
</dbReference>
<name>A0ABY7SUV1_9RHOB</name>
<evidence type="ECO:0000313" key="11">
    <source>
        <dbReference type="EMBL" id="WCR10816.1"/>
    </source>
</evidence>
<evidence type="ECO:0000256" key="7">
    <source>
        <dbReference type="ARBA" id="ARBA00023136"/>
    </source>
</evidence>
<keyword evidence="7 9" id="KW-0472">Membrane</keyword>
<evidence type="ECO:0000256" key="3">
    <source>
        <dbReference type="ARBA" id="ARBA00022475"/>
    </source>
</evidence>
<evidence type="ECO:0000256" key="4">
    <source>
        <dbReference type="ARBA" id="ARBA00022519"/>
    </source>
</evidence>
<feature type="transmembrane region" description="Helical" evidence="9">
    <location>
        <begin position="49"/>
        <end position="71"/>
    </location>
</feature>
<evidence type="ECO:0000256" key="8">
    <source>
        <dbReference type="ARBA" id="ARBA00038436"/>
    </source>
</evidence>
<evidence type="ECO:0000259" key="10">
    <source>
        <dbReference type="Pfam" id="PF04290"/>
    </source>
</evidence>
<dbReference type="InterPro" id="IPR007387">
    <property type="entry name" value="TRAP_DctQ"/>
</dbReference>
<organism evidence="11 12">
    <name type="scientific">Paracoccus stylophorae</name>
    <dbReference type="NCBI Taxonomy" id="659350"/>
    <lineage>
        <taxon>Bacteria</taxon>
        <taxon>Pseudomonadati</taxon>
        <taxon>Pseudomonadota</taxon>
        <taxon>Alphaproteobacteria</taxon>
        <taxon>Rhodobacterales</taxon>
        <taxon>Paracoccaceae</taxon>
        <taxon>Paracoccus</taxon>
    </lineage>
</organism>
<keyword evidence="2 9" id="KW-0813">Transport</keyword>
<keyword evidence="3" id="KW-1003">Cell membrane</keyword>
<comment type="function">
    <text evidence="9">Part of the tripartite ATP-independent periplasmic (TRAP) transport system.</text>
</comment>
<keyword evidence="4 9" id="KW-0997">Cell inner membrane</keyword>
<sequence>MKAIERVMLELAVVSTLALALMITVNVVARALLGWTMPDIVILVRELMIPTIMLPLAAATANRAHIAVTFVTDRMPPTMRGRMIVMGWIVALLALLPLIYAGWRDLSSSWTSGEFYDGQLGVPRWPMRLVFLLGLIAMWVRLAMIAIADTAELRRTGAVADRPHTEDEAI</sequence>
<keyword evidence="12" id="KW-1185">Reference proteome</keyword>
<dbReference type="InterPro" id="IPR055348">
    <property type="entry name" value="DctQ"/>
</dbReference>
<keyword evidence="6 9" id="KW-1133">Transmembrane helix</keyword>
<dbReference type="PANTHER" id="PTHR35011">
    <property type="entry name" value="2,3-DIKETO-L-GULONATE TRAP TRANSPORTER SMALL PERMEASE PROTEIN YIAM"/>
    <property type="match status" value="1"/>
</dbReference>
<comment type="subcellular location">
    <subcellularLocation>
        <location evidence="1 9">Cell inner membrane</location>
        <topology evidence="1 9">Multi-pass membrane protein</topology>
    </subcellularLocation>
</comment>
<evidence type="ECO:0000256" key="5">
    <source>
        <dbReference type="ARBA" id="ARBA00022692"/>
    </source>
</evidence>
<keyword evidence="5 9" id="KW-0812">Transmembrane</keyword>
<dbReference type="EMBL" id="CP067134">
    <property type="protein sequence ID" value="WCR10816.1"/>
    <property type="molecule type" value="Genomic_DNA"/>
</dbReference>
<evidence type="ECO:0000256" key="6">
    <source>
        <dbReference type="ARBA" id="ARBA00022989"/>
    </source>
</evidence>
<evidence type="ECO:0000256" key="1">
    <source>
        <dbReference type="ARBA" id="ARBA00004429"/>
    </source>
</evidence>
<feature type="transmembrane region" description="Helical" evidence="9">
    <location>
        <begin position="7"/>
        <end position="29"/>
    </location>
</feature>
<proteinExistence type="inferred from homology"/>
<protein>
    <recommendedName>
        <fullName evidence="9">TRAP transporter small permease protein</fullName>
    </recommendedName>
</protein>
<comment type="similarity">
    <text evidence="8 9">Belongs to the TRAP transporter small permease family.</text>
</comment>
<reference evidence="11 12" key="1">
    <citation type="submission" date="2021-01" db="EMBL/GenBank/DDBJ databases">
        <title>Biogeographic distribution of Paracoccus.</title>
        <authorList>
            <person name="Hollensteiner J."/>
            <person name="Leineberger J."/>
            <person name="Brinkhoff T."/>
            <person name="Daniel R."/>
        </authorList>
    </citation>
    <scope>NUCLEOTIDE SEQUENCE [LARGE SCALE GENOMIC DNA]</scope>
    <source>
        <strain evidence="11 12">LMG25392</strain>
    </source>
</reference>
<feature type="domain" description="Tripartite ATP-independent periplasmic transporters DctQ component" evidence="10">
    <location>
        <begin position="19"/>
        <end position="144"/>
    </location>
</feature>